<evidence type="ECO:0000256" key="7">
    <source>
        <dbReference type="ARBA" id="ARBA00022692"/>
    </source>
</evidence>
<comment type="subcellular location">
    <subcellularLocation>
        <location evidence="1 15">Mitochondrion membrane</location>
        <topology evidence="1 15">Multi-pass membrane protein</topology>
    </subcellularLocation>
</comment>
<evidence type="ECO:0000313" key="17">
    <source>
        <dbReference type="EMBL" id="ART65594.1"/>
    </source>
</evidence>
<dbReference type="GO" id="GO:0031966">
    <property type="term" value="C:mitochondrial membrane"/>
    <property type="evidence" value="ECO:0007669"/>
    <property type="project" value="UniProtKB-SubCell"/>
</dbReference>
<evidence type="ECO:0000256" key="1">
    <source>
        <dbReference type="ARBA" id="ARBA00004225"/>
    </source>
</evidence>
<feature type="transmembrane region" description="Helical" evidence="15">
    <location>
        <begin position="48"/>
        <end position="70"/>
    </location>
</feature>
<dbReference type="EC" id="7.1.1.2" evidence="3 15"/>
<geneLocation type="mitochondrion" evidence="17"/>
<name>A0A1Y0BT71_9COLE</name>
<dbReference type="InterPro" id="IPR050269">
    <property type="entry name" value="ComplexI_Subunit6"/>
</dbReference>
<keyword evidence="8 15" id="KW-1278">Translocase</keyword>
<keyword evidence="5 15" id="KW-0813">Transport</keyword>
<evidence type="ECO:0000256" key="12">
    <source>
        <dbReference type="ARBA" id="ARBA00023128"/>
    </source>
</evidence>
<dbReference type="EMBL" id="KX758087">
    <property type="protein sequence ID" value="ART65594.1"/>
    <property type="molecule type" value="Genomic_DNA"/>
</dbReference>
<feature type="transmembrane region" description="Helical" evidence="15">
    <location>
        <begin position="130"/>
        <end position="151"/>
    </location>
</feature>
<reference evidence="17" key="1">
    <citation type="journal article" date="2017" name="Sci. Rep.">
        <title>Transcriptome sequencing and phylogenetic analysis of four species of luminescent beetles.</title>
        <authorList>
            <person name="Wang K."/>
            <person name="Hong W."/>
            <person name="Jiao H."/>
            <person name="Zhao H."/>
        </authorList>
    </citation>
    <scope>NUCLEOTIDE SEQUENCE</scope>
</reference>
<evidence type="ECO:0000256" key="4">
    <source>
        <dbReference type="ARBA" id="ARBA00021095"/>
    </source>
</evidence>
<evidence type="ECO:0000256" key="5">
    <source>
        <dbReference type="ARBA" id="ARBA00022448"/>
    </source>
</evidence>
<evidence type="ECO:0000256" key="2">
    <source>
        <dbReference type="ARBA" id="ARBA00005698"/>
    </source>
</evidence>
<feature type="signal peptide" evidence="16">
    <location>
        <begin position="1"/>
        <end position="18"/>
    </location>
</feature>
<evidence type="ECO:0000256" key="14">
    <source>
        <dbReference type="ARBA" id="ARBA00049551"/>
    </source>
</evidence>
<keyword evidence="15" id="KW-0830">Ubiquinone</keyword>
<keyword evidence="7 15" id="KW-0812">Transmembrane</keyword>
<dbReference type="PANTHER" id="PTHR11435">
    <property type="entry name" value="NADH UBIQUINONE OXIDOREDUCTASE SUBUNIT ND6"/>
    <property type="match status" value="1"/>
</dbReference>
<feature type="transmembrane region" description="Helical" evidence="15">
    <location>
        <begin position="82"/>
        <end position="99"/>
    </location>
</feature>
<dbReference type="InterPro" id="IPR001457">
    <property type="entry name" value="NADH_UbQ/plastoQ_OxRdtase_su6"/>
</dbReference>
<organism evidence="17">
    <name type="scientific">Lamprigera yunnana</name>
    <dbReference type="NCBI Taxonomy" id="370605"/>
    <lineage>
        <taxon>Eukaryota</taxon>
        <taxon>Metazoa</taxon>
        <taxon>Ecdysozoa</taxon>
        <taxon>Arthropoda</taxon>
        <taxon>Hexapoda</taxon>
        <taxon>Insecta</taxon>
        <taxon>Pterygota</taxon>
        <taxon>Neoptera</taxon>
        <taxon>Endopterygota</taxon>
        <taxon>Coleoptera</taxon>
        <taxon>Polyphaga</taxon>
        <taxon>Elateriformia</taxon>
        <taxon>Elateroidea</taxon>
        <taxon>Lampyridae</taxon>
        <taxon>Lampyrinae</taxon>
        <taxon>Lamprigera</taxon>
    </lineage>
</organism>
<sequence length="167" mass="19485">MLMITLMLMLTSIMFMLTSHPLSMGMSLLCHTLFISMNSGLLSSSFWYSYILFLIMIGGLMVLFIYMTSVASNEKSKFSNKIFIMMILTMMLMIIIFVMSNDLLNYNSFINMDMLNHTQPNNFKLSMNKYLSYPMMSIFTIIIFYLLITMIMSNKITNMKMGPLRKY</sequence>
<evidence type="ECO:0000256" key="15">
    <source>
        <dbReference type="RuleBase" id="RU004430"/>
    </source>
</evidence>
<comment type="function">
    <text evidence="15">Core subunit of the mitochondrial membrane respiratory chain NADH dehydrogenase (Complex I) which catalyzes electron transfer from NADH through the respiratory chain, using ubiquinone as an electron acceptor. Essential for the catalytic activity and assembly of complex I.</text>
</comment>
<evidence type="ECO:0000256" key="13">
    <source>
        <dbReference type="ARBA" id="ARBA00023136"/>
    </source>
</evidence>
<comment type="similarity">
    <text evidence="2 15">Belongs to the complex I subunit 6 family.</text>
</comment>
<accession>A0A1Y0BT71</accession>
<evidence type="ECO:0000256" key="3">
    <source>
        <dbReference type="ARBA" id="ARBA00012944"/>
    </source>
</evidence>
<keyword evidence="9 15" id="KW-0249">Electron transport</keyword>
<keyword evidence="12 15" id="KW-0496">Mitochondrion</keyword>
<feature type="chain" id="PRO_5013253999" description="NADH-ubiquinone oxidoreductase chain 6" evidence="16">
    <location>
        <begin position="19"/>
        <end position="167"/>
    </location>
</feature>
<evidence type="ECO:0000256" key="11">
    <source>
        <dbReference type="ARBA" id="ARBA00023027"/>
    </source>
</evidence>
<protein>
    <recommendedName>
        <fullName evidence="4 15">NADH-ubiquinone oxidoreductase chain 6</fullName>
        <ecNumber evidence="3 15">7.1.1.2</ecNumber>
    </recommendedName>
</protein>
<proteinExistence type="inferred from homology"/>
<gene>
    <name evidence="17" type="primary">ND6</name>
</gene>
<evidence type="ECO:0000256" key="10">
    <source>
        <dbReference type="ARBA" id="ARBA00022989"/>
    </source>
</evidence>
<keyword evidence="11 15" id="KW-0520">NAD</keyword>
<keyword evidence="10 15" id="KW-1133">Transmembrane helix</keyword>
<evidence type="ECO:0000256" key="6">
    <source>
        <dbReference type="ARBA" id="ARBA00022660"/>
    </source>
</evidence>
<dbReference type="Pfam" id="PF00499">
    <property type="entry name" value="Oxidored_q3"/>
    <property type="match status" value="1"/>
</dbReference>
<keyword evidence="6 15" id="KW-0679">Respiratory chain</keyword>
<dbReference type="PANTHER" id="PTHR11435:SF1">
    <property type="entry name" value="NADH-UBIQUINONE OXIDOREDUCTASE CHAIN 6"/>
    <property type="match status" value="1"/>
</dbReference>
<keyword evidence="16" id="KW-0732">Signal</keyword>
<evidence type="ECO:0000256" key="8">
    <source>
        <dbReference type="ARBA" id="ARBA00022967"/>
    </source>
</evidence>
<evidence type="ECO:0000256" key="9">
    <source>
        <dbReference type="ARBA" id="ARBA00022982"/>
    </source>
</evidence>
<evidence type="ECO:0000256" key="16">
    <source>
        <dbReference type="SAM" id="SignalP"/>
    </source>
</evidence>
<comment type="catalytic activity">
    <reaction evidence="14 15">
        <text>a ubiquinone + NADH + 5 H(+)(in) = a ubiquinol + NAD(+) + 4 H(+)(out)</text>
        <dbReference type="Rhea" id="RHEA:29091"/>
        <dbReference type="Rhea" id="RHEA-COMP:9565"/>
        <dbReference type="Rhea" id="RHEA-COMP:9566"/>
        <dbReference type="ChEBI" id="CHEBI:15378"/>
        <dbReference type="ChEBI" id="CHEBI:16389"/>
        <dbReference type="ChEBI" id="CHEBI:17976"/>
        <dbReference type="ChEBI" id="CHEBI:57540"/>
        <dbReference type="ChEBI" id="CHEBI:57945"/>
        <dbReference type="EC" id="7.1.1.2"/>
    </reaction>
</comment>
<keyword evidence="13 15" id="KW-0472">Membrane</keyword>
<dbReference type="AlphaFoldDB" id="A0A1Y0BT71"/>
<dbReference type="GO" id="GO:0008137">
    <property type="term" value="F:NADH dehydrogenase (ubiquinone) activity"/>
    <property type="evidence" value="ECO:0007669"/>
    <property type="project" value="UniProtKB-UniRule"/>
</dbReference>